<dbReference type="InterPro" id="IPR019844">
    <property type="entry name" value="CSD_CS"/>
</dbReference>
<evidence type="ECO:0000256" key="1">
    <source>
        <dbReference type="SAM" id="MobiDB-lite"/>
    </source>
</evidence>
<dbReference type="EMBL" id="WUUS01000003">
    <property type="protein sequence ID" value="MXR40729.1"/>
    <property type="molecule type" value="Genomic_DNA"/>
</dbReference>
<dbReference type="SUPFAM" id="SSF50249">
    <property type="entry name" value="Nucleic acid-binding proteins"/>
    <property type="match status" value="1"/>
</dbReference>
<gene>
    <name evidence="3" type="ORF">GRX01_05150</name>
</gene>
<accession>A0A6B0T2H1</accession>
<feature type="domain" description="CSD" evidence="2">
    <location>
        <begin position="1"/>
        <end position="63"/>
    </location>
</feature>
<dbReference type="Pfam" id="PF00313">
    <property type="entry name" value="CSD"/>
    <property type="match status" value="1"/>
</dbReference>
<evidence type="ECO:0000313" key="3">
    <source>
        <dbReference type="EMBL" id="MXR40729.1"/>
    </source>
</evidence>
<dbReference type="InterPro" id="IPR012340">
    <property type="entry name" value="NA-bd_OB-fold"/>
</dbReference>
<dbReference type="PROSITE" id="PS51857">
    <property type="entry name" value="CSD_2"/>
    <property type="match status" value="1"/>
</dbReference>
<protein>
    <submittedName>
        <fullName evidence="3">Cold shock domain-containing protein</fullName>
    </submittedName>
</protein>
<evidence type="ECO:0000313" key="4">
    <source>
        <dbReference type="Proteomes" id="UP000437065"/>
    </source>
</evidence>
<dbReference type="PROSITE" id="PS00352">
    <property type="entry name" value="CSD_1"/>
    <property type="match status" value="1"/>
</dbReference>
<evidence type="ECO:0000259" key="2">
    <source>
        <dbReference type="PROSITE" id="PS51857"/>
    </source>
</evidence>
<feature type="compositionally biased region" description="Polar residues" evidence="1">
    <location>
        <begin position="88"/>
        <end position="98"/>
    </location>
</feature>
<dbReference type="Gene3D" id="2.40.50.140">
    <property type="entry name" value="Nucleic acid-binding proteins"/>
    <property type="match status" value="1"/>
</dbReference>
<dbReference type="RefSeq" id="WP_159664149.1">
    <property type="nucleotide sequence ID" value="NZ_WUUS01000003.1"/>
</dbReference>
<feature type="compositionally biased region" description="Basic and acidic residues" evidence="1">
    <location>
        <begin position="131"/>
        <end position="149"/>
    </location>
</feature>
<reference evidence="3 4" key="1">
    <citation type="submission" date="2019-12" db="EMBL/GenBank/DDBJ databases">
        <title>Isolation and characterization of three novel carbon monoxide-oxidizing members of Halobacteria from salione crusts and soils.</title>
        <authorList>
            <person name="Myers M.R."/>
            <person name="King G.M."/>
        </authorList>
    </citation>
    <scope>NUCLEOTIDE SEQUENCE [LARGE SCALE GENOMIC DNA]</scope>
    <source>
        <strain evidence="3 4">WSA2</strain>
    </source>
</reference>
<feature type="region of interest" description="Disordered" evidence="1">
    <location>
        <begin position="40"/>
        <end position="158"/>
    </location>
</feature>
<dbReference type="InterPro" id="IPR011129">
    <property type="entry name" value="CSD"/>
</dbReference>
<dbReference type="InterPro" id="IPR002059">
    <property type="entry name" value="CSP_DNA-bd"/>
</dbReference>
<dbReference type="SMART" id="SM00357">
    <property type="entry name" value="CSP"/>
    <property type="match status" value="1"/>
</dbReference>
<organism evidence="3 4">
    <name type="scientific">Halobaculum saliterrae</name>
    <dbReference type="NCBI Taxonomy" id="2073113"/>
    <lineage>
        <taxon>Archaea</taxon>
        <taxon>Methanobacteriati</taxon>
        <taxon>Methanobacteriota</taxon>
        <taxon>Stenosarchaea group</taxon>
        <taxon>Halobacteria</taxon>
        <taxon>Halobacteriales</taxon>
        <taxon>Haloferacaceae</taxon>
        <taxon>Halobaculum</taxon>
    </lineage>
</organism>
<keyword evidence="4" id="KW-1185">Reference proteome</keyword>
<name>A0A6B0T2H1_9EURY</name>
<dbReference type="Proteomes" id="UP000437065">
    <property type="component" value="Unassembled WGS sequence"/>
</dbReference>
<feature type="compositionally biased region" description="Basic and acidic residues" evidence="1">
    <location>
        <begin position="107"/>
        <end position="117"/>
    </location>
</feature>
<sequence length="310" mass="33281">MQEGTVDYFHETSGYGFIESPATAEDVFFHMTEVGDEDPVVGQRVRFDYEATDEGPRATAMKPVPDSPHDPGGGVETDVDAEGPDAVTPSSTEGSTQGVPDETVSDTADHSTNDDSPSHGTADSPRASTVDGDRSDLRIPSTDDRDSVPRPDPAAVDEPLDVGDLVYLRLSHGGTPLGDRHPFRDSYTVLLGKGDCPELEEALVGQSVGTTGRIEIATTTGEIRMPLRPGDRIEPAWLARLAEDAGVETVREFVTASGDRLTDGELLDMEQLAAKQAELESAVEHWELVAYEVVDAVRWREHGAGIAGQR</sequence>
<dbReference type="AlphaFoldDB" id="A0A6B0T2H1"/>
<proteinExistence type="predicted"/>
<comment type="caution">
    <text evidence="3">The sequence shown here is derived from an EMBL/GenBank/DDBJ whole genome shotgun (WGS) entry which is preliminary data.</text>
</comment>
<dbReference type="CDD" id="cd04458">
    <property type="entry name" value="CSP_CDS"/>
    <property type="match status" value="1"/>
</dbReference>
<dbReference type="GO" id="GO:0003676">
    <property type="term" value="F:nucleic acid binding"/>
    <property type="evidence" value="ECO:0007669"/>
    <property type="project" value="InterPro"/>
</dbReference>